<accession>K9XP73</accession>
<dbReference type="eggNOG" id="COG3636">
    <property type="taxonomic scope" value="Bacteria"/>
</dbReference>
<dbReference type="KEGG" id="scs:Sta7437_0229"/>
<organism evidence="1 2">
    <name type="scientific">Stanieria cyanosphaera (strain ATCC 29371 / PCC 7437)</name>
    <dbReference type="NCBI Taxonomy" id="111780"/>
    <lineage>
        <taxon>Bacteria</taxon>
        <taxon>Bacillati</taxon>
        <taxon>Cyanobacteriota</taxon>
        <taxon>Cyanophyceae</taxon>
        <taxon>Pleurocapsales</taxon>
        <taxon>Dermocarpellaceae</taxon>
        <taxon>Stanieria</taxon>
    </lineage>
</organism>
<dbReference type="AlphaFoldDB" id="K9XP73"/>
<dbReference type="OrthoDB" id="9798416at2"/>
<protein>
    <submittedName>
        <fullName evidence="1">Addiction module antidote protein</fullName>
    </submittedName>
</protein>
<sequence length="107" mass="11961">MKLNSFDEVFSNEFRDPEFVKEYLEAALEENGIQSFLVALQNVIRATEGMTKTAEIAGVGRESLYKSLSESGNPQIATIDKILRQIGLRFSVTTLTIDSQEIRVSNT</sequence>
<proteinExistence type="predicted"/>
<dbReference type="HOGENOM" id="CLU_137365_3_1_3"/>
<name>K9XP73_STAC7</name>
<dbReference type="NCBIfam" id="TIGR02684">
    <property type="entry name" value="dnstrm_HI1420"/>
    <property type="match status" value="1"/>
</dbReference>
<dbReference type="PANTHER" id="PTHR40275:SF1">
    <property type="entry name" value="SSL7038 PROTEIN"/>
    <property type="match status" value="1"/>
</dbReference>
<dbReference type="PANTHER" id="PTHR40275">
    <property type="entry name" value="SSL7038 PROTEIN"/>
    <property type="match status" value="1"/>
</dbReference>
<evidence type="ECO:0000313" key="1">
    <source>
        <dbReference type="EMBL" id="AFZ33846.1"/>
    </source>
</evidence>
<dbReference type="Proteomes" id="UP000010473">
    <property type="component" value="Chromosome"/>
</dbReference>
<dbReference type="InterPro" id="IPR014057">
    <property type="entry name" value="HI1420"/>
</dbReference>
<evidence type="ECO:0000313" key="2">
    <source>
        <dbReference type="Proteomes" id="UP000010473"/>
    </source>
</evidence>
<dbReference type="PATRIC" id="fig|111780.3.peg.237"/>
<gene>
    <name evidence="1" type="ordered locus">Sta7437_0229</name>
</gene>
<dbReference type="Pfam" id="PF21716">
    <property type="entry name" value="dnstrm_HI1420"/>
    <property type="match status" value="1"/>
</dbReference>
<dbReference type="RefSeq" id="WP_015191519.1">
    <property type="nucleotide sequence ID" value="NC_019748.1"/>
</dbReference>
<reference evidence="2" key="1">
    <citation type="journal article" date="2013" name="Proc. Natl. Acad. Sci. U.S.A.">
        <title>Improving the coverage of the cyanobacterial phylum using diversity-driven genome sequencing.</title>
        <authorList>
            <person name="Shih P.M."/>
            <person name="Wu D."/>
            <person name="Latifi A."/>
            <person name="Axen S.D."/>
            <person name="Fewer D.P."/>
            <person name="Talla E."/>
            <person name="Calteau A."/>
            <person name="Cai F."/>
            <person name="Tandeau de Marsac N."/>
            <person name="Rippka R."/>
            <person name="Herdman M."/>
            <person name="Sivonen K."/>
            <person name="Coursin T."/>
            <person name="Laurent T."/>
            <person name="Goodwin L."/>
            <person name="Nolan M."/>
            <person name="Davenport K.W."/>
            <person name="Han C.S."/>
            <person name="Rubin E.M."/>
            <person name="Eisen J.A."/>
            <person name="Woyke T."/>
            <person name="Gugger M."/>
            <person name="Kerfeld C.A."/>
        </authorList>
    </citation>
    <scope>NUCLEOTIDE SEQUENCE [LARGE SCALE GENOMIC DNA]</scope>
    <source>
        <strain evidence="2">ATCC 29371 / PCC 7437</strain>
    </source>
</reference>
<dbReference type="EMBL" id="CP003653">
    <property type="protein sequence ID" value="AFZ33846.1"/>
    <property type="molecule type" value="Genomic_DNA"/>
</dbReference>
<keyword evidence="2" id="KW-1185">Reference proteome</keyword>